<dbReference type="InterPro" id="IPR001173">
    <property type="entry name" value="Glyco_trans_2-like"/>
</dbReference>
<dbReference type="AlphaFoldDB" id="A0A6P1W6F0"/>
<organism evidence="2 3">
    <name type="scientific">Spirosoma endbachense</name>
    <dbReference type="NCBI Taxonomy" id="2666025"/>
    <lineage>
        <taxon>Bacteria</taxon>
        <taxon>Pseudomonadati</taxon>
        <taxon>Bacteroidota</taxon>
        <taxon>Cytophagia</taxon>
        <taxon>Cytophagales</taxon>
        <taxon>Cytophagaceae</taxon>
        <taxon>Spirosoma</taxon>
    </lineage>
</organism>
<dbReference type="KEGG" id="senf:GJR95_38165"/>
<dbReference type="PANTHER" id="PTHR43685:SF11">
    <property type="entry name" value="GLYCOSYLTRANSFERASE TAGX-RELATED"/>
    <property type="match status" value="1"/>
</dbReference>
<dbReference type="Gene3D" id="3.90.550.10">
    <property type="entry name" value="Spore Coat Polysaccharide Biosynthesis Protein SpsA, Chain A"/>
    <property type="match status" value="1"/>
</dbReference>
<gene>
    <name evidence="2" type="ORF">GJR95_38165</name>
</gene>
<evidence type="ECO:0000259" key="1">
    <source>
        <dbReference type="Pfam" id="PF00535"/>
    </source>
</evidence>
<protein>
    <submittedName>
        <fullName evidence="2">Glycosyltransferase</fullName>
    </submittedName>
</protein>
<proteinExistence type="predicted"/>
<dbReference type="SUPFAM" id="SSF53448">
    <property type="entry name" value="Nucleotide-diphospho-sugar transferases"/>
    <property type="match status" value="1"/>
</dbReference>
<dbReference type="RefSeq" id="WP_162390886.1">
    <property type="nucleotide sequence ID" value="NZ_CP045997.1"/>
</dbReference>
<evidence type="ECO:0000313" key="3">
    <source>
        <dbReference type="Proteomes" id="UP000464577"/>
    </source>
</evidence>
<reference evidence="2 3" key="1">
    <citation type="submission" date="2019-11" db="EMBL/GenBank/DDBJ databases">
        <title>Spirosoma endbachense sp. nov., isolated from a natural salt meadow.</title>
        <authorList>
            <person name="Rojas J."/>
            <person name="Ambika Manirajan B."/>
            <person name="Ratering S."/>
            <person name="Suarez C."/>
            <person name="Geissler-Plaum R."/>
            <person name="Schnell S."/>
        </authorList>
    </citation>
    <scope>NUCLEOTIDE SEQUENCE [LARGE SCALE GENOMIC DNA]</scope>
    <source>
        <strain evidence="2 3">I-24</strain>
    </source>
</reference>
<evidence type="ECO:0000313" key="2">
    <source>
        <dbReference type="EMBL" id="QHW00495.1"/>
    </source>
</evidence>
<dbReference type="Pfam" id="PF00535">
    <property type="entry name" value="Glycos_transf_2"/>
    <property type="match status" value="1"/>
</dbReference>
<dbReference type="EMBL" id="CP045997">
    <property type="protein sequence ID" value="QHW00495.1"/>
    <property type="molecule type" value="Genomic_DNA"/>
</dbReference>
<keyword evidence="3" id="KW-1185">Reference proteome</keyword>
<sequence>MTRISVCMATYNGERFIREQIESILPQLGFDDELIVSDDASTDSTLTIIRQFADNRIRIVTNHSSRSATRNFENALHHSTGDIIFLSDQDDVWFFNKVKTMMTYLHNHDLVVSDCDFIDEKGQLLGGSFFEHFHSNAGLLKNFVKNTFLGNCMAFRRTLLDRALPFPKELHEATRYLVYQDVWLGLLANSLFRVVFIPEKLSCFRRHANNASPTEMTVSSPQPLGHKLFGRILLAIALLKRVSNIA</sequence>
<accession>A0A6P1W6F0</accession>
<dbReference type="Proteomes" id="UP000464577">
    <property type="component" value="Chromosome"/>
</dbReference>
<dbReference type="InterPro" id="IPR050834">
    <property type="entry name" value="Glycosyltransf_2"/>
</dbReference>
<feature type="domain" description="Glycosyltransferase 2-like" evidence="1">
    <location>
        <begin position="5"/>
        <end position="161"/>
    </location>
</feature>
<name>A0A6P1W6F0_9BACT</name>
<dbReference type="PANTHER" id="PTHR43685">
    <property type="entry name" value="GLYCOSYLTRANSFERASE"/>
    <property type="match status" value="1"/>
</dbReference>
<dbReference type="GO" id="GO:0016740">
    <property type="term" value="F:transferase activity"/>
    <property type="evidence" value="ECO:0007669"/>
    <property type="project" value="UniProtKB-KW"/>
</dbReference>
<keyword evidence="2" id="KW-0808">Transferase</keyword>
<dbReference type="CDD" id="cd04196">
    <property type="entry name" value="GT_2_like_d"/>
    <property type="match status" value="1"/>
</dbReference>
<dbReference type="InterPro" id="IPR029044">
    <property type="entry name" value="Nucleotide-diphossugar_trans"/>
</dbReference>